<name>A0AAQ3RUC4_VIGMU</name>
<dbReference type="Proteomes" id="UP001374535">
    <property type="component" value="Chromosome 6"/>
</dbReference>
<gene>
    <name evidence="1" type="ORF">V8G54_018195</name>
</gene>
<dbReference type="EMBL" id="CP144695">
    <property type="protein sequence ID" value="WVZ04849.1"/>
    <property type="molecule type" value="Genomic_DNA"/>
</dbReference>
<protein>
    <submittedName>
        <fullName evidence="1">Uncharacterized protein</fullName>
    </submittedName>
</protein>
<evidence type="ECO:0000313" key="1">
    <source>
        <dbReference type="EMBL" id="WVZ04849.1"/>
    </source>
</evidence>
<organism evidence="1 2">
    <name type="scientific">Vigna mungo</name>
    <name type="common">Black gram</name>
    <name type="synonym">Phaseolus mungo</name>
    <dbReference type="NCBI Taxonomy" id="3915"/>
    <lineage>
        <taxon>Eukaryota</taxon>
        <taxon>Viridiplantae</taxon>
        <taxon>Streptophyta</taxon>
        <taxon>Embryophyta</taxon>
        <taxon>Tracheophyta</taxon>
        <taxon>Spermatophyta</taxon>
        <taxon>Magnoliopsida</taxon>
        <taxon>eudicotyledons</taxon>
        <taxon>Gunneridae</taxon>
        <taxon>Pentapetalae</taxon>
        <taxon>rosids</taxon>
        <taxon>fabids</taxon>
        <taxon>Fabales</taxon>
        <taxon>Fabaceae</taxon>
        <taxon>Papilionoideae</taxon>
        <taxon>50 kb inversion clade</taxon>
        <taxon>NPAAA clade</taxon>
        <taxon>indigoferoid/millettioid clade</taxon>
        <taxon>Phaseoleae</taxon>
        <taxon>Vigna</taxon>
    </lineage>
</organism>
<reference evidence="1 2" key="1">
    <citation type="journal article" date="2023" name="Life. Sci Alliance">
        <title>Evolutionary insights into 3D genome organization and epigenetic landscape of Vigna mungo.</title>
        <authorList>
            <person name="Junaid A."/>
            <person name="Singh B."/>
            <person name="Bhatia S."/>
        </authorList>
    </citation>
    <scope>NUCLEOTIDE SEQUENCE [LARGE SCALE GENOMIC DNA]</scope>
    <source>
        <strain evidence="1">Urdbean</strain>
    </source>
</reference>
<accession>A0AAQ3RUC4</accession>
<keyword evidence="2" id="KW-1185">Reference proteome</keyword>
<proteinExistence type="predicted"/>
<dbReference type="AlphaFoldDB" id="A0AAQ3RUC4"/>
<sequence length="126" mass="13826">MIEMTRLSGPPANVKYKPFTGWLAKAICCTGPTKFEITALDFVNVPRMRLATASCPLSLPSMSKSVPVRTTPKDCFFLLIMLCESRINSRGVEILVSFNFGIGTCKKVILFPHGPFALVLSISLID</sequence>
<evidence type="ECO:0000313" key="2">
    <source>
        <dbReference type="Proteomes" id="UP001374535"/>
    </source>
</evidence>